<feature type="transmembrane region" description="Helical" evidence="1">
    <location>
        <begin position="12"/>
        <end position="29"/>
    </location>
</feature>
<proteinExistence type="predicted"/>
<gene>
    <name evidence="2" type="ORF">H312_03221</name>
</gene>
<protein>
    <submittedName>
        <fullName evidence="2">Uncharacterized protein</fullName>
    </submittedName>
</protein>
<evidence type="ECO:0000313" key="3">
    <source>
        <dbReference type="Proteomes" id="UP000030655"/>
    </source>
</evidence>
<dbReference type="AlphaFoldDB" id="A0A059EWY5"/>
<dbReference type="OrthoDB" id="10477729at2759"/>
<evidence type="ECO:0000256" key="1">
    <source>
        <dbReference type="SAM" id="Phobius"/>
    </source>
</evidence>
<sequence length="139" mass="16278">MSSTKIINRAVILIWISFICQAFLIILFSRFKQGNKYENEIAASAFSELFLLIFFINSCVSKNVVQLKFYLVVKAIVLTITSPKVLIVANKTSLYFVLSLYFFLFFDVSLFFYYYRTLSLTYKTYFYKKLGASDEFKSK</sequence>
<dbReference type="EMBL" id="KK365286">
    <property type="protein sequence ID" value="KCZ79382.1"/>
    <property type="molecule type" value="Genomic_DNA"/>
</dbReference>
<dbReference type="VEuPathDB" id="MicrosporidiaDB:H312_03221"/>
<dbReference type="HOGENOM" id="CLU_1844607_0_0_1"/>
<name>A0A059EWY5_9MICR</name>
<organism evidence="2 3">
    <name type="scientific">Anncaliia algerae PRA339</name>
    <dbReference type="NCBI Taxonomy" id="1288291"/>
    <lineage>
        <taxon>Eukaryota</taxon>
        <taxon>Fungi</taxon>
        <taxon>Fungi incertae sedis</taxon>
        <taxon>Microsporidia</taxon>
        <taxon>Tubulinosematoidea</taxon>
        <taxon>Tubulinosematidae</taxon>
        <taxon>Anncaliia</taxon>
    </lineage>
</organism>
<feature type="transmembrane region" description="Helical" evidence="1">
    <location>
        <begin position="67"/>
        <end position="87"/>
    </location>
</feature>
<feature type="transmembrane region" description="Helical" evidence="1">
    <location>
        <begin position="93"/>
        <end position="115"/>
    </location>
</feature>
<keyword evidence="1" id="KW-1133">Transmembrane helix</keyword>
<evidence type="ECO:0000313" key="2">
    <source>
        <dbReference type="EMBL" id="KCZ79382.1"/>
    </source>
</evidence>
<reference evidence="2 3" key="2">
    <citation type="submission" date="2014-03" db="EMBL/GenBank/DDBJ databases">
        <title>The Genome Sequence of Anncaliia algerae insect isolate PRA339.</title>
        <authorList>
            <consortium name="The Broad Institute Genome Sequencing Platform"/>
            <consortium name="The Broad Institute Genome Sequencing Center for Infectious Disease"/>
            <person name="Cuomo C."/>
            <person name="Becnel J."/>
            <person name="Sanscrainte N."/>
            <person name="Walker B."/>
            <person name="Young S.K."/>
            <person name="Zeng Q."/>
            <person name="Gargeya S."/>
            <person name="Fitzgerald M."/>
            <person name="Haas B."/>
            <person name="Abouelleil A."/>
            <person name="Alvarado L."/>
            <person name="Arachchi H.M."/>
            <person name="Berlin A.M."/>
            <person name="Chapman S.B."/>
            <person name="Dewar J."/>
            <person name="Goldberg J."/>
            <person name="Griggs A."/>
            <person name="Gujja S."/>
            <person name="Hansen M."/>
            <person name="Howarth C."/>
            <person name="Imamovic A."/>
            <person name="Larimer J."/>
            <person name="McCowan C."/>
            <person name="Murphy C."/>
            <person name="Neiman D."/>
            <person name="Pearson M."/>
            <person name="Priest M."/>
            <person name="Roberts A."/>
            <person name="Saif S."/>
            <person name="Shea T."/>
            <person name="Sisk P."/>
            <person name="Sykes S."/>
            <person name="Wortman J."/>
            <person name="Nusbaum C."/>
            <person name="Birren B."/>
        </authorList>
    </citation>
    <scope>NUCLEOTIDE SEQUENCE [LARGE SCALE GENOMIC DNA]</scope>
    <source>
        <strain evidence="2 3">PRA339</strain>
    </source>
</reference>
<keyword evidence="3" id="KW-1185">Reference proteome</keyword>
<keyword evidence="1" id="KW-0472">Membrane</keyword>
<keyword evidence="1" id="KW-0812">Transmembrane</keyword>
<feature type="transmembrane region" description="Helical" evidence="1">
    <location>
        <begin position="41"/>
        <end position="60"/>
    </location>
</feature>
<accession>A0A059EWY5</accession>
<dbReference type="Proteomes" id="UP000030655">
    <property type="component" value="Unassembled WGS sequence"/>
</dbReference>
<reference evidence="3" key="1">
    <citation type="submission" date="2013-02" db="EMBL/GenBank/DDBJ databases">
        <authorList>
            <consortium name="The Broad Institute Genome Sequencing Platform"/>
            <person name="Cuomo C."/>
            <person name="Becnel J."/>
            <person name="Sanscrainte N."/>
            <person name="Walker B."/>
            <person name="Young S.K."/>
            <person name="Zeng Q."/>
            <person name="Gargeya S."/>
            <person name="Fitzgerald M."/>
            <person name="Haas B."/>
            <person name="Abouelleil A."/>
            <person name="Alvarado L."/>
            <person name="Arachchi H.M."/>
            <person name="Berlin A.M."/>
            <person name="Chapman S.B."/>
            <person name="Dewar J."/>
            <person name="Goldberg J."/>
            <person name="Griggs A."/>
            <person name="Gujja S."/>
            <person name="Hansen M."/>
            <person name="Howarth C."/>
            <person name="Imamovic A."/>
            <person name="Larimer J."/>
            <person name="McCowan C."/>
            <person name="Murphy C."/>
            <person name="Neiman D."/>
            <person name="Pearson M."/>
            <person name="Priest M."/>
            <person name="Roberts A."/>
            <person name="Saif S."/>
            <person name="Shea T."/>
            <person name="Sisk P."/>
            <person name="Sykes S."/>
            <person name="Wortman J."/>
            <person name="Nusbaum C."/>
            <person name="Birren B."/>
        </authorList>
    </citation>
    <scope>NUCLEOTIDE SEQUENCE [LARGE SCALE GENOMIC DNA]</scope>
    <source>
        <strain evidence="3">PRA339</strain>
    </source>
</reference>